<keyword evidence="7" id="KW-1185">Reference proteome</keyword>
<dbReference type="InterPro" id="IPR002213">
    <property type="entry name" value="UDP_glucos_trans"/>
</dbReference>
<dbReference type="PROSITE" id="PS00375">
    <property type="entry name" value="UDPGT"/>
    <property type="match status" value="1"/>
</dbReference>
<keyword evidence="5" id="KW-0812">Transmembrane</keyword>
<dbReference type="SUPFAM" id="SSF53756">
    <property type="entry name" value="UDP-Glycosyltransferase/glycogen phosphorylase"/>
    <property type="match status" value="1"/>
</dbReference>
<accession>A0A8K0CC80</accession>
<name>A0A8K0CC80_IGNLU</name>
<dbReference type="Proteomes" id="UP000801492">
    <property type="component" value="Unassembled WGS sequence"/>
</dbReference>
<feature type="transmembrane region" description="Helical" evidence="5">
    <location>
        <begin position="458"/>
        <end position="481"/>
    </location>
</feature>
<comment type="subcellular location">
    <subcellularLocation>
        <location evidence="5">Membrane</location>
        <topology evidence="5">Single-pass membrane protein</topology>
    </subcellularLocation>
</comment>
<dbReference type="OrthoDB" id="5835829at2759"/>
<evidence type="ECO:0000256" key="3">
    <source>
        <dbReference type="ARBA" id="ARBA00022679"/>
    </source>
</evidence>
<sequence>MALKEIIAIFLHFQYVTNGANILAIFPYPFKSHFILGSTLSKALANRGHHITMLSPFLLETPIKNYEQIKITGIMEKFDSALPLNLSTSSILNEMYDLYFSDPFLTELLASNRTFDLVILSWVTNEAFLAIPYHFGAAAVICSPLGGSKLTNYVTRNSAPYSYVPFVFGRFPRKMNFFQRVSNIVTSIGFDVDTISRGDDEGYRQKYFPDAPSIWEIVKNISLVLLNSHYSIENPRPYVPNMIQIGTFHLQESYYVLNEDLKAFLDSAKEGVIFFSLGSLIQGSYLFQDKLDGIIKCFSKLPVKILWKFDKENVQNLSANVKISKWFPQREILAHQNTKLFITHGGQLSSTEALHSGVPMVGIPIYGDQEYNIGIAVNKGYALEVSFEELSEETFCNAINEVLDNPRYRDNVKKNSLILRDQPMRPIDRAVYWIEYVLQHNKALHLRSNAVKLYWHEYALLDVLAFVLGLALLVLVVLYYFTLRVFKNIWLILLKLRAFFYPVA</sequence>
<dbReference type="Pfam" id="PF00201">
    <property type="entry name" value="UDPGT"/>
    <property type="match status" value="1"/>
</dbReference>
<dbReference type="Gene3D" id="3.40.50.2000">
    <property type="entry name" value="Glycogen Phosphorylase B"/>
    <property type="match status" value="1"/>
</dbReference>
<comment type="catalytic activity">
    <reaction evidence="5">
        <text>glucuronate acceptor + UDP-alpha-D-glucuronate = acceptor beta-D-glucuronoside + UDP + H(+)</text>
        <dbReference type="Rhea" id="RHEA:21032"/>
        <dbReference type="ChEBI" id="CHEBI:15378"/>
        <dbReference type="ChEBI" id="CHEBI:58052"/>
        <dbReference type="ChEBI" id="CHEBI:58223"/>
        <dbReference type="ChEBI" id="CHEBI:132367"/>
        <dbReference type="ChEBI" id="CHEBI:132368"/>
        <dbReference type="EC" id="2.4.1.17"/>
    </reaction>
</comment>
<keyword evidence="2 4" id="KW-0328">Glycosyltransferase</keyword>
<dbReference type="EC" id="2.4.1.17" evidence="5"/>
<reference evidence="6" key="1">
    <citation type="submission" date="2019-08" db="EMBL/GenBank/DDBJ databases">
        <title>The genome of the North American firefly Photinus pyralis.</title>
        <authorList>
            <consortium name="Photinus pyralis genome working group"/>
            <person name="Fallon T.R."/>
            <person name="Sander Lower S.E."/>
            <person name="Weng J.-K."/>
        </authorList>
    </citation>
    <scope>NUCLEOTIDE SEQUENCE</scope>
    <source>
        <strain evidence="6">TRF0915ILg1</strain>
        <tissue evidence="6">Whole body</tissue>
    </source>
</reference>
<dbReference type="InterPro" id="IPR050271">
    <property type="entry name" value="UDP-glycosyltransferase"/>
</dbReference>
<dbReference type="EMBL" id="VTPC01090723">
    <property type="protein sequence ID" value="KAF2881572.1"/>
    <property type="molecule type" value="Genomic_DNA"/>
</dbReference>
<organism evidence="6 7">
    <name type="scientific">Ignelater luminosus</name>
    <name type="common">Cucubano</name>
    <name type="synonym">Pyrophorus luminosus</name>
    <dbReference type="NCBI Taxonomy" id="2038154"/>
    <lineage>
        <taxon>Eukaryota</taxon>
        <taxon>Metazoa</taxon>
        <taxon>Ecdysozoa</taxon>
        <taxon>Arthropoda</taxon>
        <taxon>Hexapoda</taxon>
        <taxon>Insecta</taxon>
        <taxon>Pterygota</taxon>
        <taxon>Neoptera</taxon>
        <taxon>Endopterygota</taxon>
        <taxon>Coleoptera</taxon>
        <taxon>Polyphaga</taxon>
        <taxon>Elateriformia</taxon>
        <taxon>Elateroidea</taxon>
        <taxon>Elateridae</taxon>
        <taxon>Agrypninae</taxon>
        <taxon>Pyrophorini</taxon>
        <taxon>Ignelater</taxon>
    </lineage>
</organism>
<comment type="caution">
    <text evidence="6">The sequence shown here is derived from an EMBL/GenBank/DDBJ whole genome shotgun (WGS) entry which is preliminary data.</text>
</comment>
<evidence type="ECO:0000256" key="1">
    <source>
        <dbReference type="ARBA" id="ARBA00009995"/>
    </source>
</evidence>
<dbReference type="AlphaFoldDB" id="A0A8K0CC80"/>
<dbReference type="FunFam" id="3.40.50.2000:FF:000050">
    <property type="entry name" value="UDP-glucuronosyltransferase"/>
    <property type="match status" value="1"/>
</dbReference>
<evidence type="ECO:0000313" key="7">
    <source>
        <dbReference type="Proteomes" id="UP000801492"/>
    </source>
</evidence>
<protein>
    <recommendedName>
        <fullName evidence="5">UDP-glucuronosyltransferase</fullName>
        <ecNumber evidence="5">2.4.1.17</ecNumber>
    </recommendedName>
</protein>
<dbReference type="CDD" id="cd03784">
    <property type="entry name" value="GT1_Gtf-like"/>
    <property type="match status" value="1"/>
</dbReference>
<dbReference type="GO" id="GO:0016020">
    <property type="term" value="C:membrane"/>
    <property type="evidence" value="ECO:0007669"/>
    <property type="project" value="UniProtKB-SubCell"/>
</dbReference>
<dbReference type="GO" id="GO:0015020">
    <property type="term" value="F:glucuronosyltransferase activity"/>
    <property type="evidence" value="ECO:0007669"/>
    <property type="project" value="UniProtKB-EC"/>
</dbReference>
<gene>
    <name evidence="6" type="ORF">ILUMI_24607</name>
</gene>
<evidence type="ECO:0000256" key="4">
    <source>
        <dbReference type="RuleBase" id="RU003718"/>
    </source>
</evidence>
<evidence type="ECO:0000256" key="5">
    <source>
        <dbReference type="RuleBase" id="RU362059"/>
    </source>
</evidence>
<dbReference type="PANTHER" id="PTHR48043:SF159">
    <property type="entry name" value="EG:EG0003.4 PROTEIN-RELATED"/>
    <property type="match status" value="1"/>
</dbReference>
<evidence type="ECO:0000256" key="2">
    <source>
        <dbReference type="ARBA" id="ARBA00022676"/>
    </source>
</evidence>
<keyword evidence="3 4" id="KW-0808">Transferase</keyword>
<keyword evidence="5" id="KW-0472">Membrane</keyword>
<proteinExistence type="inferred from homology"/>
<dbReference type="InterPro" id="IPR035595">
    <property type="entry name" value="UDP_glycos_trans_CS"/>
</dbReference>
<keyword evidence="5" id="KW-1133">Transmembrane helix</keyword>
<dbReference type="PANTHER" id="PTHR48043">
    <property type="entry name" value="EG:EG0003.4 PROTEIN-RELATED"/>
    <property type="match status" value="1"/>
</dbReference>
<evidence type="ECO:0000313" key="6">
    <source>
        <dbReference type="EMBL" id="KAF2881572.1"/>
    </source>
</evidence>
<comment type="similarity">
    <text evidence="1 4">Belongs to the UDP-glycosyltransferase family.</text>
</comment>